<dbReference type="EMBL" id="NFMF01000003">
    <property type="protein sequence ID" value="PNH22158.1"/>
    <property type="molecule type" value="Genomic_DNA"/>
</dbReference>
<dbReference type="Proteomes" id="UP000070160">
    <property type="component" value="Unassembled WGS sequence"/>
</dbReference>
<feature type="signal peptide" evidence="2">
    <location>
        <begin position="1"/>
        <end position="21"/>
    </location>
</feature>
<evidence type="ECO:0000256" key="2">
    <source>
        <dbReference type="SAM" id="SignalP"/>
    </source>
</evidence>
<feature type="compositionally biased region" description="Basic and acidic residues" evidence="1">
    <location>
        <begin position="394"/>
        <end position="421"/>
    </location>
</feature>
<dbReference type="AlphaFoldDB" id="A0A134CDA6"/>
<evidence type="ECO:0000313" key="6">
    <source>
        <dbReference type="Proteomes" id="UP000242958"/>
    </source>
</evidence>
<sequence>MWRKKVTLGMTILAVCGMVVAQGAEYTILEKTERIETSLYGTPQTGALQDRLQALANTLRLNQASTDNLQEMTDGLYKDVYGNDGEKLSVLTTLNLLQSVYAHKVTDEPVVVRLENIEESIFGHTQEGSIQKRLSVLRQVMLGNHKYTPQLVVIPAGMLIPLQTLDAIDSVSAQEGDIIRLAATKDIRVGDAIVIPEGTTTDAIVGTVRKARRFGIDGKLELKYQYIRGIDGTAIALKCADVNSQEYQHMANAAGASAAGALILGPVGLVGGLFVHGQEAVLPKGTTVYVQTVNTIEVSGVKQLSTNVMQLADKVAESVPVTKLVGATAPRVPVPVSLTSTVDSKENQGEEKAVSVVDVESTKFSAMNGHAQKMLVNKNDLKIIPSNQAVDNKLVDESQRSKKKVETKAVKGKTSELKQKEGVQSGNDDEIIVTIKPTRKGGKNEK</sequence>
<reference evidence="4 6" key="3">
    <citation type="submission" date="2017-05" db="EMBL/GenBank/DDBJ databases">
        <authorList>
            <person name="Song R."/>
            <person name="Chenine A.L."/>
            <person name="Ruprecht R.M."/>
        </authorList>
    </citation>
    <scope>NUCLEOTIDE SEQUENCE [LARGE SCALE GENOMIC DNA]</scope>
    <source>
        <strain evidence="4 6">KA00229</strain>
    </source>
</reference>
<feature type="compositionally biased region" description="Basic residues" evidence="1">
    <location>
        <begin position="437"/>
        <end position="446"/>
    </location>
</feature>
<organism evidence="3 5">
    <name type="scientific">Megasphaera hutchinsoni</name>
    <dbReference type="NCBI Taxonomy" id="1588748"/>
    <lineage>
        <taxon>Bacteria</taxon>
        <taxon>Bacillati</taxon>
        <taxon>Bacillota</taxon>
        <taxon>Negativicutes</taxon>
        <taxon>Veillonellales</taxon>
        <taxon>Veillonellaceae</taxon>
        <taxon>Megasphaera</taxon>
    </lineage>
</organism>
<evidence type="ECO:0000313" key="3">
    <source>
        <dbReference type="EMBL" id="KXB90178.1"/>
    </source>
</evidence>
<evidence type="ECO:0000256" key="1">
    <source>
        <dbReference type="SAM" id="MobiDB-lite"/>
    </source>
</evidence>
<protein>
    <recommendedName>
        <fullName evidence="7">G5 domain-containing protein</fullName>
    </recommendedName>
</protein>
<keyword evidence="5" id="KW-1185">Reference proteome</keyword>
<accession>A0A134CDA6</accession>
<feature type="chain" id="PRO_5044548535" description="G5 domain-containing protein" evidence="2">
    <location>
        <begin position="22"/>
        <end position="446"/>
    </location>
</feature>
<feature type="region of interest" description="Disordered" evidence="1">
    <location>
        <begin position="394"/>
        <end position="446"/>
    </location>
</feature>
<dbReference type="RefSeq" id="WP_007392641.1">
    <property type="nucleotide sequence ID" value="NZ_KQ960955.1"/>
</dbReference>
<dbReference type="STRING" id="1588748.HMPREF3182_01492"/>
<dbReference type="PATRIC" id="fig|1588748.3.peg.1444"/>
<keyword evidence="2" id="KW-0732">Signal</keyword>
<dbReference type="EMBL" id="LSDT01000050">
    <property type="protein sequence ID" value="KXB90178.1"/>
    <property type="molecule type" value="Genomic_DNA"/>
</dbReference>
<reference evidence="3" key="1">
    <citation type="submission" date="2016-01" db="EMBL/GenBank/DDBJ databases">
        <authorList>
            <person name="Oliw E.H."/>
        </authorList>
    </citation>
    <scope>NUCLEOTIDE SEQUENCE [LARGE SCALE GENOMIC DNA]</scope>
    <source>
        <strain evidence="3">KA00182</strain>
    </source>
</reference>
<evidence type="ECO:0000313" key="5">
    <source>
        <dbReference type="Proteomes" id="UP000070160"/>
    </source>
</evidence>
<reference evidence="5" key="2">
    <citation type="submission" date="2016-01" db="EMBL/GenBank/DDBJ databases">
        <authorList>
            <person name="Mitreva M."/>
            <person name="Pepin K.H."/>
            <person name="Mihindukulasuriya K.A."/>
            <person name="Fulton R."/>
            <person name="Fronick C."/>
            <person name="O'Laughlin M."/>
            <person name="Miner T."/>
            <person name="Herter B."/>
            <person name="Rosa B.A."/>
            <person name="Cordes M."/>
            <person name="Tomlinson C."/>
            <person name="Wollam A."/>
            <person name="Palsikar V.B."/>
            <person name="Mardis E.R."/>
            <person name="Wilson R.K."/>
        </authorList>
    </citation>
    <scope>NUCLEOTIDE SEQUENCE [LARGE SCALE GENOMIC DNA]</scope>
    <source>
        <strain evidence="5">KA00182</strain>
    </source>
</reference>
<proteinExistence type="predicted"/>
<comment type="caution">
    <text evidence="3">The sequence shown here is derived from an EMBL/GenBank/DDBJ whole genome shotgun (WGS) entry which is preliminary data.</text>
</comment>
<dbReference type="Proteomes" id="UP000242958">
    <property type="component" value="Unassembled WGS sequence"/>
</dbReference>
<name>A0A134CDA6_9FIRM</name>
<evidence type="ECO:0008006" key="7">
    <source>
        <dbReference type="Google" id="ProtNLM"/>
    </source>
</evidence>
<accession>A0A2J8BBL5</accession>
<gene>
    <name evidence="4" type="ORF">CAL30_02550</name>
    <name evidence="3" type="ORF">HMPREF3182_01492</name>
</gene>
<evidence type="ECO:0000313" key="4">
    <source>
        <dbReference type="EMBL" id="PNH22158.1"/>
    </source>
</evidence>